<proteinExistence type="predicted"/>
<feature type="non-terminal residue" evidence="1">
    <location>
        <position position="163"/>
    </location>
</feature>
<organism evidence="1 2">
    <name type="scientific">Elysia chlorotica</name>
    <name type="common">Eastern emerald elysia</name>
    <name type="synonym">Sea slug</name>
    <dbReference type="NCBI Taxonomy" id="188477"/>
    <lineage>
        <taxon>Eukaryota</taxon>
        <taxon>Metazoa</taxon>
        <taxon>Spiralia</taxon>
        <taxon>Lophotrochozoa</taxon>
        <taxon>Mollusca</taxon>
        <taxon>Gastropoda</taxon>
        <taxon>Heterobranchia</taxon>
        <taxon>Euthyneura</taxon>
        <taxon>Panpulmonata</taxon>
        <taxon>Sacoglossa</taxon>
        <taxon>Placobranchoidea</taxon>
        <taxon>Plakobranchidae</taxon>
        <taxon>Elysia</taxon>
    </lineage>
</organism>
<dbReference type="PANTHER" id="PTHR22774:SF11">
    <property type="entry name" value="CHOREIN N-TERMINAL DOMAIN-CONTAINING PROTEIN"/>
    <property type="match status" value="1"/>
</dbReference>
<dbReference type="AlphaFoldDB" id="A0A433SR49"/>
<gene>
    <name evidence="1" type="ORF">EGW08_020530</name>
</gene>
<evidence type="ECO:0000313" key="2">
    <source>
        <dbReference type="Proteomes" id="UP000271974"/>
    </source>
</evidence>
<dbReference type="PANTHER" id="PTHR22774">
    <property type="entry name" value="CHOREIN N-TERMINAL DOMAIN-CONTAINING PROTEIN"/>
    <property type="match status" value="1"/>
</dbReference>
<reference evidence="1 2" key="1">
    <citation type="submission" date="2019-01" db="EMBL/GenBank/DDBJ databases">
        <title>A draft genome assembly of the solar-powered sea slug Elysia chlorotica.</title>
        <authorList>
            <person name="Cai H."/>
            <person name="Li Q."/>
            <person name="Fang X."/>
            <person name="Li J."/>
            <person name="Curtis N.E."/>
            <person name="Altenburger A."/>
            <person name="Shibata T."/>
            <person name="Feng M."/>
            <person name="Maeda T."/>
            <person name="Schwartz J.A."/>
            <person name="Shigenobu S."/>
            <person name="Lundholm N."/>
            <person name="Nishiyama T."/>
            <person name="Yang H."/>
            <person name="Hasebe M."/>
            <person name="Li S."/>
            <person name="Pierce S.K."/>
            <person name="Wang J."/>
        </authorList>
    </citation>
    <scope>NUCLEOTIDE SEQUENCE [LARGE SCALE GENOMIC DNA]</scope>
    <source>
        <strain evidence="1">EC2010</strain>
        <tissue evidence="1">Whole organism of an adult</tissue>
    </source>
</reference>
<dbReference type="Proteomes" id="UP000271974">
    <property type="component" value="Unassembled WGS sequence"/>
</dbReference>
<keyword evidence="2" id="KW-1185">Reference proteome</keyword>
<dbReference type="InterPro" id="IPR026728">
    <property type="entry name" value="BLTP3A/B"/>
</dbReference>
<accession>A0A433SR49</accession>
<evidence type="ECO:0000313" key="1">
    <source>
        <dbReference type="EMBL" id="RUS71703.1"/>
    </source>
</evidence>
<name>A0A433SR49_ELYCH</name>
<dbReference type="EMBL" id="RQTK01001172">
    <property type="protein sequence ID" value="RUS71703.1"/>
    <property type="molecule type" value="Genomic_DNA"/>
</dbReference>
<protein>
    <submittedName>
        <fullName evidence="1">Uncharacterized protein</fullName>
    </submittedName>
</protein>
<dbReference type="OrthoDB" id="43807at2759"/>
<comment type="caution">
    <text evidence="1">The sequence shown here is derived from an EMBL/GenBank/DDBJ whole genome shotgun (WGS) entry which is preliminary data.</text>
</comment>
<dbReference type="Pfam" id="PF24917">
    <property type="entry name" value="BLTP3A_B"/>
    <property type="match status" value="1"/>
</dbReference>
<feature type="non-terminal residue" evidence="1">
    <location>
        <position position="1"/>
    </location>
</feature>
<sequence>NLYVLVNPVRVTLDFLTLLWSNVFLLTLSNSLDMDFGEQKPPEHADIKVEMLMPRVIIPAEEKVENQPDRPEAVQVQVSKLVLTNGRTEDGMTRTDLLTTLDMYGRAGLFASPEFPNQGGQGHRGVKGEVIPDFLYQHAEDCDDPYIDTAIKALLSHVKAEDA</sequence>